<feature type="domain" description="ASCH" evidence="3">
    <location>
        <begin position="5"/>
        <end position="103"/>
    </location>
</feature>
<dbReference type="EMBL" id="JAAGAA010000023">
    <property type="protein sequence ID" value="NDV14339.1"/>
    <property type="molecule type" value="Genomic_DNA"/>
</dbReference>
<feature type="active site" description="Proton acceptor" evidence="2">
    <location>
        <position position="20"/>
    </location>
</feature>
<evidence type="ECO:0000259" key="3">
    <source>
        <dbReference type="SMART" id="SM01022"/>
    </source>
</evidence>
<dbReference type="EC" id="3.5.1.135" evidence="2"/>
<dbReference type="PIRSF" id="PIRSF029143">
    <property type="entry name" value="UCP029143"/>
    <property type="match status" value="1"/>
</dbReference>
<comment type="catalytic activity">
    <reaction evidence="2">
        <text>N(4)-acetylcytosine + H2O = cytosine + acetate + H(+)</text>
        <dbReference type="Rhea" id="RHEA:62940"/>
        <dbReference type="ChEBI" id="CHEBI:15377"/>
        <dbReference type="ChEBI" id="CHEBI:15378"/>
        <dbReference type="ChEBI" id="CHEBI:16040"/>
        <dbReference type="ChEBI" id="CHEBI:30089"/>
        <dbReference type="ChEBI" id="CHEBI:146134"/>
        <dbReference type="EC" id="3.5.1.135"/>
    </reaction>
</comment>
<dbReference type="GO" id="GO:0005829">
    <property type="term" value="C:cytosol"/>
    <property type="evidence" value="ECO:0007669"/>
    <property type="project" value="TreeGrafter"/>
</dbReference>
<dbReference type="PANTHER" id="PTHR38088:SF2">
    <property type="entry name" value="UCP029143 FAMILY PROTEIN"/>
    <property type="match status" value="1"/>
</dbReference>
<gene>
    <name evidence="4" type="ORF">GZH52_16400</name>
</gene>
<reference evidence="4 5" key="1">
    <citation type="submission" date="2020-02" db="EMBL/GenBank/DDBJ databases">
        <authorList>
            <person name="Yang Z."/>
        </authorList>
    </citation>
    <scope>NUCLEOTIDE SEQUENCE [LARGE SCALE GENOMIC DNA]</scope>
    <source>
        <strain evidence="4 5">HX-7-9</strain>
    </source>
</reference>
<comment type="catalytic activity">
    <reaction evidence="2">
        <text>N(4)-acetylcytidine + H2O = cytidine + acetate + H(+)</text>
        <dbReference type="Rhea" id="RHEA:62932"/>
        <dbReference type="ChEBI" id="CHEBI:15377"/>
        <dbReference type="ChEBI" id="CHEBI:15378"/>
        <dbReference type="ChEBI" id="CHEBI:17562"/>
        <dbReference type="ChEBI" id="CHEBI:30089"/>
        <dbReference type="ChEBI" id="CHEBI:70989"/>
        <dbReference type="EC" id="3.5.1.135"/>
    </reaction>
</comment>
<evidence type="ECO:0000256" key="1">
    <source>
        <dbReference type="ARBA" id="ARBA00022801"/>
    </source>
</evidence>
<accession>A0A6B2KWB5</accession>
<organism evidence="4 5">
    <name type="scientific">Crenobacter caeni</name>
    <dbReference type="NCBI Taxonomy" id="2705474"/>
    <lineage>
        <taxon>Bacteria</taxon>
        <taxon>Pseudomonadati</taxon>
        <taxon>Pseudomonadota</taxon>
        <taxon>Betaproteobacteria</taxon>
        <taxon>Neisseriales</taxon>
        <taxon>Neisseriaceae</taxon>
        <taxon>Crenobacter</taxon>
    </lineage>
</organism>
<dbReference type="SUPFAM" id="SSF88697">
    <property type="entry name" value="PUA domain-like"/>
    <property type="match status" value="1"/>
</dbReference>
<sequence length="109" mass="12703">MYRKLTFFSRFVPDILAGRKTITLRDEAESWPRIGETLDVHTFEDDRWFCRICVEDVHPIELAALDDTHARQENMTLAELKDVLAGIYPGRDAFWLIRFKLCSGDDSQP</sequence>
<keyword evidence="1 2" id="KW-0378">Hydrolase</keyword>
<dbReference type="HAMAP" id="MF_00684">
    <property type="entry name" value="ac4C_amidohydr"/>
    <property type="match status" value="1"/>
</dbReference>
<comment type="function">
    <text evidence="2">Catalyzes the hydrolysis of N(4)-acetylcytidine (ac4C).</text>
</comment>
<dbReference type="Pfam" id="PF04266">
    <property type="entry name" value="ASCH"/>
    <property type="match status" value="1"/>
</dbReference>
<keyword evidence="5" id="KW-1185">Reference proteome</keyword>
<dbReference type="SMART" id="SM01022">
    <property type="entry name" value="ASCH"/>
    <property type="match status" value="1"/>
</dbReference>
<dbReference type="Proteomes" id="UP000482578">
    <property type="component" value="Unassembled WGS sequence"/>
</dbReference>
<proteinExistence type="inferred from homology"/>
<dbReference type="AlphaFoldDB" id="A0A6B2KWB5"/>
<feature type="active site" description="Nucleophile" evidence="2">
    <location>
        <position position="23"/>
    </location>
</feature>
<evidence type="ECO:0000313" key="5">
    <source>
        <dbReference type="Proteomes" id="UP000482578"/>
    </source>
</evidence>
<evidence type="ECO:0000313" key="4">
    <source>
        <dbReference type="EMBL" id="NDV14339.1"/>
    </source>
</evidence>
<feature type="active site" description="Proton donor" evidence="2">
    <location>
        <position position="73"/>
    </location>
</feature>
<dbReference type="InterPro" id="IPR007374">
    <property type="entry name" value="ASCH_domain"/>
</dbReference>
<name>A0A6B2KWB5_9NEIS</name>
<comment type="caution">
    <text evidence="4">The sequence shown here is derived from an EMBL/GenBank/DDBJ whole genome shotgun (WGS) entry which is preliminary data.</text>
</comment>
<dbReference type="InterPro" id="IPR015947">
    <property type="entry name" value="PUA-like_sf"/>
</dbReference>
<dbReference type="PANTHER" id="PTHR38088">
    <property type="entry name" value="UCP029143 FAMILY PROTEIN"/>
    <property type="match status" value="1"/>
</dbReference>
<dbReference type="RefSeq" id="WP_163317992.1">
    <property type="nucleotide sequence ID" value="NZ_JAAGAA010000023.1"/>
</dbReference>
<comment type="similarity">
    <text evidence="2">Belongs to the N(4)-acetylcytidine amidohydrolase family.</text>
</comment>
<dbReference type="InterPro" id="IPR008314">
    <property type="entry name" value="AC4CH"/>
</dbReference>
<evidence type="ECO:0000256" key="2">
    <source>
        <dbReference type="HAMAP-Rule" id="MF_00684"/>
    </source>
</evidence>
<dbReference type="NCBIfam" id="NF003443">
    <property type="entry name" value="PRK04980.1"/>
    <property type="match status" value="1"/>
</dbReference>
<protein>
    <recommendedName>
        <fullName evidence="2">N(4)-acetylcytidine amidohydrolase</fullName>
        <shortName evidence="2">ac4C amidohydrolase</shortName>
        <ecNumber evidence="2">3.5.1.135</ecNumber>
    </recommendedName>
</protein>
<dbReference type="Gene3D" id="2.30.130.30">
    <property type="entry name" value="Hypothetical protein"/>
    <property type="match status" value="1"/>
</dbReference>
<comment type="catalytic activity">
    <reaction evidence="2">
        <text>N(4)-acetyl-2'-deoxycytidine + H2O = 2'-deoxycytidine + acetate + H(+)</text>
        <dbReference type="Rhea" id="RHEA:62936"/>
        <dbReference type="ChEBI" id="CHEBI:15377"/>
        <dbReference type="ChEBI" id="CHEBI:15378"/>
        <dbReference type="ChEBI" id="CHEBI:15698"/>
        <dbReference type="ChEBI" id="CHEBI:30089"/>
        <dbReference type="ChEBI" id="CHEBI:146133"/>
        <dbReference type="EC" id="3.5.1.135"/>
    </reaction>
</comment>
<dbReference type="GO" id="GO:0016813">
    <property type="term" value="F:hydrolase activity, acting on carbon-nitrogen (but not peptide) bonds, in linear amidines"/>
    <property type="evidence" value="ECO:0007669"/>
    <property type="project" value="UniProtKB-UniRule"/>
</dbReference>
<dbReference type="CDD" id="cd06552">
    <property type="entry name" value="ASCH_yqfb_like"/>
    <property type="match status" value="1"/>
</dbReference>